<evidence type="ECO:0000313" key="8">
    <source>
        <dbReference type="Proteomes" id="UP000198528"/>
    </source>
</evidence>
<dbReference type="AlphaFoldDB" id="A0A1H1L8A7"/>
<dbReference type="Pfam" id="PF17384">
    <property type="entry name" value="DUF150_C"/>
    <property type="match status" value="1"/>
</dbReference>
<dbReference type="Gene3D" id="2.30.30.180">
    <property type="entry name" value="Ribosome maturation factor RimP, C-terminal domain"/>
    <property type="match status" value="1"/>
</dbReference>
<dbReference type="InterPro" id="IPR036847">
    <property type="entry name" value="RimP_C_sf"/>
</dbReference>
<evidence type="ECO:0000259" key="5">
    <source>
        <dbReference type="Pfam" id="PF17384"/>
    </source>
</evidence>
<dbReference type="OrthoDB" id="9805006at2"/>
<evidence type="ECO:0000256" key="3">
    <source>
        <dbReference type="HAMAP-Rule" id="MF_01077"/>
    </source>
</evidence>
<dbReference type="InterPro" id="IPR028998">
    <property type="entry name" value="RimP_C"/>
</dbReference>
<gene>
    <name evidence="3" type="primary">rimP</name>
    <name evidence="6" type="ORF">SAMN04487824_10564</name>
    <name evidence="7" type="ORF">SAMN04489857_0763</name>
</gene>
<dbReference type="Proteomes" id="UP000198528">
    <property type="component" value="Unassembled WGS sequence"/>
</dbReference>
<reference evidence="7" key="2">
    <citation type="submission" date="2016-10" db="EMBL/GenBank/DDBJ databases">
        <authorList>
            <person name="de Groot N.N."/>
        </authorList>
    </citation>
    <scope>NUCLEOTIDE SEQUENCE [LARGE SCALE GENOMIC DNA]</scope>
    <source>
        <strain evidence="6">DSM 22619</strain>
        <strain evidence="7">DSM 22620</strain>
    </source>
</reference>
<keyword evidence="8" id="KW-1185">Reference proteome</keyword>
<evidence type="ECO:0000313" key="7">
    <source>
        <dbReference type="EMBL" id="SDR70667.1"/>
    </source>
</evidence>
<reference evidence="8 9" key="1">
    <citation type="submission" date="2016-10" db="EMBL/GenBank/DDBJ databases">
        <authorList>
            <person name="Varghese N."/>
            <person name="Submissions S."/>
        </authorList>
    </citation>
    <scope>NUCLEOTIDE SEQUENCE [LARGE SCALE GENOMIC DNA]</scope>
    <source>
        <strain evidence="8">DSM 22619</strain>
        <strain evidence="9">DSM 22620</strain>
    </source>
</reference>
<dbReference type="STRING" id="604330.SAMN04489857_0763"/>
<dbReference type="InterPro" id="IPR003728">
    <property type="entry name" value="Ribosome_maturation_RimP"/>
</dbReference>
<dbReference type="GO" id="GO:0006412">
    <property type="term" value="P:translation"/>
    <property type="evidence" value="ECO:0007669"/>
    <property type="project" value="TreeGrafter"/>
</dbReference>
<dbReference type="Pfam" id="PF02576">
    <property type="entry name" value="RimP_N"/>
    <property type="match status" value="1"/>
</dbReference>
<comment type="subcellular location">
    <subcellularLocation>
        <location evidence="3">Cytoplasm</location>
    </subcellularLocation>
</comment>
<evidence type="ECO:0000313" key="6">
    <source>
        <dbReference type="EMBL" id="SDC20639.1"/>
    </source>
</evidence>
<dbReference type="PANTHER" id="PTHR33867">
    <property type="entry name" value="RIBOSOME MATURATION FACTOR RIMP"/>
    <property type="match status" value="1"/>
</dbReference>
<keyword evidence="2 3" id="KW-0690">Ribosome biogenesis</keyword>
<evidence type="ECO:0000259" key="4">
    <source>
        <dbReference type="Pfam" id="PF02576"/>
    </source>
</evidence>
<evidence type="ECO:0000256" key="1">
    <source>
        <dbReference type="ARBA" id="ARBA00022490"/>
    </source>
</evidence>
<dbReference type="Proteomes" id="UP000199480">
    <property type="component" value="Chromosome I"/>
</dbReference>
<dbReference type="HAMAP" id="MF_01077">
    <property type="entry name" value="RimP"/>
    <property type="match status" value="1"/>
</dbReference>
<dbReference type="EMBL" id="LT629759">
    <property type="protein sequence ID" value="SDR70667.1"/>
    <property type="molecule type" value="Genomic_DNA"/>
</dbReference>
<dbReference type="GeneID" id="78500132"/>
<dbReference type="InterPro" id="IPR028989">
    <property type="entry name" value="RimP_N"/>
</dbReference>
<dbReference type="EMBL" id="FMZL01000005">
    <property type="protein sequence ID" value="SDC20639.1"/>
    <property type="molecule type" value="Genomic_DNA"/>
</dbReference>
<dbReference type="GO" id="GO:0000028">
    <property type="term" value="P:ribosomal small subunit assembly"/>
    <property type="evidence" value="ECO:0007669"/>
    <property type="project" value="TreeGrafter"/>
</dbReference>
<dbReference type="GO" id="GO:0005829">
    <property type="term" value="C:cytosol"/>
    <property type="evidence" value="ECO:0007669"/>
    <property type="project" value="TreeGrafter"/>
</dbReference>
<sequence>MASTDIERELLAALEAAASEHGIDVVDVEVVGASKAPVVRVRLDHADESLPTITLDEVTAQSDWVNAVIDEKDPFPGSYTLEISSPGLSRPLRRAHDFERFAGEDVSLNTFDREGRRHYTGTLKGLVDGRVVVECDGEEFSFAIDDIKSCKIKPRF</sequence>
<comment type="function">
    <text evidence="3">Required for maturation of 30S ribosomal subunits.</text>
</comment>
<proteinExistence type="inferred from homology"/>
<dbReference type="InterPro" id="IPR035956">
    <property type="entry name" value="RimP_N_sf"/>
</dbReference>
<evidence type="ECO:0000256" key="2">
    <source>
        <dbReference type="ARBA" id="ARBA00022517"/>
    </source>
</evidence>
<comment type="similarity">
    <text evidence="3">Belongs to the RimP family.</text>
</comment>
<protein>
    <recommendedName>
        <fullName evidence="3">Ribosome maturation factor RimP</fullName>
    </recommendedName>
</protein>
<name>A0A1H1L8A7_9ACTN</name>
<feature type="domain" description="Ribosome maturation factor RimP N-terminal" evidence="4">
    <location>
        <begin position="14"/>
        <end position="88"/>
    </location>
</feature>
<organism evidence="7 9">
    <name type="scientific">Parafannyhessea umbonata</name>
    <dbReference type="NCBI Taxonomy" id="604330"/>
    <lineage>
        <taxon>Bacteria</taxon>
        <taxon>Bacillati</taxon>
        <taxon>Actinomycetota</taxon>
        <taxon>Coriobacteriia</taxon>
        <taxon>Coriobacteriales</taxon>
        <taxon>Atopobiaceae</taxon>
        <taxon>Parafannyhessea</taxon>
    </lineage>
</organism>
<keyword evidence="1 3" id="KW-0963">Cytoplasm</keyword>
<dbReference type="SUPFAM" id="SSF75420">
    <property type="entry name" value="YhbC-like, N-terminal domain"/>
    <property type="match status" value="1"/>
</dbReference>
<dbReference type="PANTHER" id="PTHR33867:SF1">
    <property type="entry name" value="RIBOSOME MATURATION FACTOR RIMP"/>
    <property type="match status" value="1"/>
</dbReference>
<dbReference type="RefSeq" id="WP_090845682.1">
    <property type="nucleotide sequence ID" value="NZ_FMZL01000005.1"/>
</dbReference>
<accession>A0A1H1L8A7</accession>
<dbReference type="SUPFAM" id="SSF74942">
    <property type="entry name" value="YhbC-like, C-terminal domain"/>
    <property type="match status" value="1"/>
</dbReference>
<dbReference type="CDD" id="cd01734">
    <property type="entry name" value="YlxS_C"/>
    <property type="match status" value="1"/>
</dbReference>
<evidence type="ECO:0000313" key="9">
    <source>
        <dbReference type="Proteomes" id="UP000199480"/>
    </source>
</evidence>
<feature type="domain" description="Ribosome maturation factor RimP C-terminal" evidence="5">
    <location>
        <begin position="92"/>
        <end position="156"/>
    </location>
</feature>
<dbReference type="Gene3D" id="3.30.300.70">
    <property type="entry name" value="RimP-like superfamily, N-terminal"/>
    <property type="match status" value="1"/>
</dbReference>